<keyword evidence="2" id="KW-1185">Reference proteome</keyword>
<dbReference type="EMBL" id="VTPC01061919">
    <property type="protein sequence ID" value="KAF2889829.1"/>
    <property type="molecule type" value="Genomic_DNA"/>
</dbReference>
<accession>A0A8K0G8A9</accession>
<dbReference type="OrthoDB" id="8195170at2759"/>
<gene>
    <name evidence="1" type="ORF">ILUMI_16344</name>
</gene>
<reference evidence="1" key="1">
    <citation type="submission" date="2019-08" db="EMBL/GenBank/DDBJ databases">
        <title>The genome of the North American firefly Photinus pyralis.</title>
        <authorList>
            <consortium name="Photinus pyralis genome working group"/>
            <person name="Fallon T.R."/>
            <person name="Sander Lower S.E."/>
            <person name="Weng J.-K."/>
        </authorList>
    </citation>
    <scope>NUCLEOTIDE SEQUENCE</scope>
    <source>
        <strain evidence="1">TRF0915ILg1</strain>
        <tissue evidence="1">Whole body</tissue>
    </source>
</reference>
<dbReference type="AlphaFoldDB" id="A0A8K0G8A9"/>
<proteinExistence type="predicted"/>
<evidence type="ECO:0000313" key="1">
    <source>
        <dbReference type="EMBL" id="KAF2889829.1"/>
    </source>
</evidence>
<sequence>MRGIPKEDATILVGDFSAQIEKEKHIEKVAGKHTIHNKTNENGQKLCELAIRNNLTVKEEYKRETDKLVEEQIYKEEDIDTRWGKLKEIANKAAEKVLDKEGKKNKKNEIIIQEERNEIEINESTLEEVNEIIDKSRNAKTPGKDGINMELLKYGGEKI</sequence>
<evidence type="ECO:0000313" key="2">
    <source>
        <dbReference type="Proteomes" id="UP000801492"/>
    </source>
</evidence>
<protein>
    <submittedName>
        <fullName evidence="1">Uncharacterized protein</fullName>
    </submittedName>
</protein>
<dbReference type="Proteomes" id="UP000801492">
    <property type="component" value="Unassembled WGS sequence"/>
</dbReference>
<comment type="caution">
    <text evidence="1">The sequence shown here is derived from an EMBL/GenBank/DDBJ whole genome shotgun (WGS) entry which is preliminary data.</text>
</comment>
<organism evidence="1 2">
    <name type="scientific">Ignelater luminosus</name>
    <name type="common">Cucubano</name>
    <name type="synonym">Pyrophorus luminosus</name>
    <dbReference type="NCBI Taxonomy" id="2038154"/>
    <lineage>
        <taxon>Eukaryota</taxon>
        <taxon>Metazoa</taxon>
        <taxon>Ecdysozoa</taxon>
        <taxon>Arthropoda</taxon>
        <taxon>Hexapoda</taxon>
        <taxon>Insecta</taxon>
        <taxon>Pterygota</taxon>
        <taxon>Neoptera</taxon>
        <taxon>Endopterygota</taxon>
        <taxon>Coleoptera</taxon>
        <taxon>Polyphaga</taxon>
        <taxon>Elateriformia</taxon>
        <taxon>Elateroidea</taxon>
        <taxon>Elateridae</taxon>
        <taxon>Agrypninae</taxon>
        <taxon>Pyrophorini</taxon>
        <taxon>Ignelater</taxon>
    </lineage>
</organism>
<name>A0A8K0G8A9_IGNLU</name>